<feature type="compositionally biased region" description="Low complexity" evidence="3">
    <location>
        <begin position="77"/>
        <end position="111"/>
    </location>
</feature>
<evidence type="ECO:0000313" key="7">
    <source>
        <dbReference type="WBParaSite" id="ASIM_0001363601-mRNA-1"/>
    </source>
</evidence>
<feature type="domain" description="SAM" evidence="4">
    <location>
        <begin position="260"/>
        <end position="324"/>
    </location>
</feature>
<dbReference type="PANTHER" id="PTHR24174:SF16">
    <property type="entry name" value="CASKIN-2"/>
    <property type="match status" value="1"/>
</dbReference>
<dbReference type="Gene3D" id="1.10.150.50">
    <property type="entry name" value="Transcription Factor, Ets-1"/>
    <property type="match status" value="2"/>
</dbReference>
<feature type="region of interest" description="Disordered" evidence="3">
    <location>
        <begin position="520"/>
        <end position="550"/>
    </location>
</feature>
<organism evidence="7">
    <name type="scientific">Anisakis simplex</name>
    <name type="common">Herring worm</name>
    <dbReference type="NCBI Taxonomy" id="6269"/>
    <lineage>
        <taxon>Eukaryota</taxon>
        <taxon>Metazoa</taxon>
        <taxon>Ecdysozoa</taxon>
        <taxon>Nematoda</taxon>
        <taxon>Chromadorea</taxon>
        <taxon>Rhabditida</taxon>
        <taxon>Spirurina</taxon>
        <taxon>Ascaridomorpha</taxon>
        <taxon>Ascaridoidea</taxon>
        <taxon>Anisakidae</taxon>
        <taxon>Anisakis</taxon>
        <taxon>Anisakis simplex complex</taxon>
    </lineage>
</organism>
<dbReference type="PANTHER" id="PTHR24174">
    <property type="entry name" value="ANKYRIN REPEAT AND STERILE ALPHA MOTIF DOMAIN-CONTAINING PROTEIN 1"/>
    <property type="match status" value="1"/>
</dbReference>
<dbReference type="WBParaSite" id="ASIM_0001363601-mRNA-1">
    <property type="protein sequence ID" value="ASIM_0001363601-mRNA-1"/>
    <property type="gene ID" value="ASIM_0001363601"/>
</dbReference>
<dbReference type="Pfam" id="PF00536">
    <property type="entry name" value="SAM_1"/>
    <property type="match status" value="2"/>
</dbReference>
<dbReference type="FunFam" id="1.10.150.50:FF:000071">
    <property type="entry name" value="Caskin, isoform D"/>
    <property type="match status" value="1"/>
</dbReference>
<feature type="region of interest" description="Disordered" evidence="3">
    <location>
        <begin position="347"/>
        <end position="392"/>
    </location>
</feature>
<proteinExistence type="predicted"/>
<feature type="compositionally biased region" description="Low complexity" evidence="3">
    <location>
        <begin position="676"/>
        <end position="686"/>
    </location>
</feature>
<reference evidence="7" key="1">
    <citation type="submission" date="2017-02" db="UniProtKB">
        <authorList>
            <consortium name="WormBaseParasite"/>
        </authorList>
    </citation>
    <scope>IDENTIFICATION</scope>
</reference>
<feature type="domain" description="SAM" evidence="4">
    <location>
        <begin position="190"/>
        <end position="253"/>
    </location>
</feature>
<dbReference type="AlphaFoldDB" id="A0A0M3JYU5"/>
<accession>A0A0M3JYU5</accession>
<evidence type="ECO:0000313" key="5">
    <source>
        <dbReference type="EMBL" id="VDK48847.1"/>
    </source>
</evidence>
<name>A0A0M3JYU5_ANISI</name>
<feature type="region of interest" description="Disordered" evidence="3">
    <location>
        <begin position="661"/>
        <end position="696"/>
    </location>
</feature>
<feature type="compositionally biased region" description="Polar residues" evidence="3">
    <location>
        <begin position="661"/>
        <end position="675"/>
    </location>
</feature>
<dbReference type="InterPro" id="IPR013761">
    <property type="entry name" value="SAM/pointed_sf"/>
</dbReference>
<evidence type="ECO:0000256" key="3">
    <source>
        <dbReference type="SAM" id="MobiDB-lite"/>
    </source>
</evidence>
<dbReference type="Proteomes" id="UP000267096">
    <property type="component" value="Unassembled WGS sequence"/>
</dbReference>
<keyword evidence="1" id="KW-0677">Repeat</keyword>
<keyword evidence="6" id="KW-1185">Reference proteome</keyword>
<protein>
    <submittedName>
        <fullName evidence="7">Caskin-1</fullName>
    </submittedName>
</protein>
<dbReference type="InterPro" id="IPR001660">
    <property type="entry name" value="SAM"/>
</dbReference>
<dbReference type="PROSITE" id="PS50105">
    <property type="entry name" value="SAM_DOMAIN"/>
    <property type="match status" value="2"/>
</dbReference>
<feature type="region of interest" description="Disordered" evidence="3">
    <location>
        <begin position="64"/>
        <end position="111"/>
    </location>
</feature>
<gene>
    <name evidence="5" type="ORF">ASIM_LOCUS13064</name>
</gene>
<evidence type="ECO:0000256" key="2">
    <source>
        <dbReference type="ARBA" id="ARBA00023043"/>
    </source>
</evidence>
<sequence length="857" mass="90982">MIIQSGCSSSKGGGVVASASAASSTSSSFLAAASSSSSVPVLLNDNNCVDGSGMSGSLSVSGSGLMRGCDSPQSRVSVHSQGSVASASGSSTTSGGSNSSSHCQGAGSSSIISQTSSSSIILDAPQSQFDESCISSSSLTPNINNTSSLLINHSLIDHSNASSLLLPLSVPDMVRKQIPCLLIDVGWCLQEAEILALWLDRLGRSEYLSVFLTQGYDLATIARITPEDLIALGITQPAHRKQLIAEIHTWNITDSWPFALPSGDLGEWLALIGLPEYLELFESQGYYSMDEVQKLNWEDFEDIGIKKLGHLKRLGLAIKKMLDYRLGRLNMLEHANMITVAPYGSRMGAQVKSPPPPPPPSSTGRVSSPAGDGMRYHAPPPPPAPSSSSISTFHYDNNNSNYMLSDQDNSSSHMNEGSSLPYAHHYATWTRSGRCASAVVSTGVAERGEEGCAVSCSGAPSSACKSTFSSCQTANKVDKHQQNASYLRQHDAHTTIPSSSTTPNMIRNCNTQNKPTVQVYPHHRPNAAPSSKQYEKHQQDEDSNGGDETVVLDDHGLAQLGVYTKTEKKKSASNLNHHNLYGDHHDDNYMELVDEPKKYIRLNLYSPARILSDEAYPGSLTTDVNGSGMKRHSAGCFVNESGATDRIQQMQKHSVAKEQEQVTAVESSSSLIDNPTATTTSSTTTSDSEDYPPPPAPLACEGSIRLLRSAFRTSSPASTVAPASSCCTAGTATNVNGRTTPMVGVTMTSNCASNECVLPFANDNCGTIRSSSRSANCTCNIDNNTTTASSLKDYQKTAACGLGSEAISGTQRRPTTIANHHQNSLFTAATGAMSNQVVVPLDHNNSSSVIPTDISKW</sequence>
<keyword evidence="2" id="KW-0040">ANK repeat</keyword>
<dbReference type="SMART" id="SM00454">
    <property type="entry name" value="SAM"/>
    <property type="match status" value="2"/>
</dbReference>
<dbReference type="CDD" id="cd09498">
    <property type="entry name" value="SAM_caskin1_2_repeat2"/>
    <property type="match status" value="1"/>
</dbReference>
<reference evidence="5 6" key="2">
    <citation type="submission" date="2018-11" db="EMBL/GenBank/DDBJ databases">
        <authorList>
            <consortium name="Pathogen Informatics"/>
        </authorList>
    </citation>
    <scope>NUCLEOTIDE SEQUENCE [LARGE SCALE GENOMIC DNA]</scope>
</reference>
<dbReference type="SUPFAM" id="SSF47769">
    <property type="entry name" value="SAM/Pointed domain"/>
    <property type="match status" value="2"/>
</dbReference>
<dbReference type="OrthoDB" id="5314041at2759"/>
<dbReference type="InterPro" id="IPR033635">
    <property type="entry name" value="ANKS1/Caskin"/>
</dbReference>
<evidence type="ECO:0000259" key="4">
    <source>
        <dbReference type="PROSITE" id="PS50105"/>
    </source>
</evidence>
<evidence type="ECO:0000313" key="6">
    <source>
        <dbReference type="Proteomes" id="UP000267096"/>
    </source>
</evidence>
<evidence type="ECO:0000256" key="1">
    <source>
        <dbReference type="ARBA" id="ARBA00022737"/>
    </source>
</evidence>
<dbReference type="InterPro" id="IPR035498">
    <property type="entry name" value="Caskin1/2_SAM_2"/>
</dbReference>
<dbReference type="EMBL" id="UYRR01031306">
    <property type="protein sequence ID" value="VDK48847.1"/>
    <property type="molecule type" value="Genomic_DNA"/>
</dbReference>